<accession>A0A0J9E298</accession>
<protein>
    <submittedName>
        <fullName evidence="7">Hydrogen peroxide-inducible genes activator</fullName>
    </submittedName>
</protein>
<dbReference type="STRING" id="1675527.AIOL_001812"/>
<dbReference type="InterPro" id="IPR005119">
    <property type="entry name" value="LysR_subst-bd"/>
</dbReference>
<dbReference type="Proteomes" id="UP000037178">
    <property type="component" value="Unassembled WGS sequence"/>
</dbReference>
<dbReference type="PROSITE" id="PS50931">
    <property type="entry name" value="HTH_LYSR"/>
    <property type="match status" value="1"/>
</dbReference>
<dbReference type="Gene3D" id="3.40.190.10">
    <property type="entry name" value="Periplasmic binding protein-like II"/>
    <property type="match status" value="2"/>
</dbReference>
<dbReference type="InterPro" id="IPR000847">
    <property type="entry name" value="LysR_HTH_N"/>
</dbReference>
<comment type="similarity">
    <text evidence="1">Belongs to the LysR transcriptional regulatory family.</text>
</comment>
<dbReference type="SUPFAM" id="SSF53850">
    <property type="entry name" value="Periplasmic binding protein-like II"/>
    <property type="match status" value="1"/>
</dbReference>
<dbReference type="RefSeq" id="WP_049642673.1">
    <property type="nucleotide sequence ID" value="NZ_LFTY01000002.1"/>
</dbReference>
<dbReference type="PANTHER" id="PTHR30346:SF26">
    <property type="entry name" value="HYDROGEN PEROXIDE-INDUCIBLE GENES ACTIVATOR"/>
    <property type="match status" value="1"/>
</dbReference>
<feature type="domain" description="HTH lysR-type" evidence="6">
    <location>
        <begin position="3"/>
        <end position="60"/>
    </location>
</feature>
<keyword evidence="5" id="KW-0804">Transcription</keyword>
<evidence type="ECO:0000256" key="2">
    <source>
        <dbReference type="ARBA" id="ARBA00023015"/>
    </source>
</evidence>
<dbReference type="InterPro" id="IPR036388">
    <property type="entry name" value="WH-like_DNA-bd_sf"/>
</dbReference>
<dbReference type="PRINTS" id="PR00039">
    <property type="entry name" value="HTHLYSR"/>
</dbReference>
<keyword evidence="2" id="KW-0805">Transcription regulation</keyword>
<dbReference type="Pfam" id="PF00126">
    <property type="entry name" value="HTH_1"/>
    <property type="match status" value="1"/>
</dbReference>
<dbReference type="PATRIC" id="fig|1675527.3.peg.1908"/>
<evidence type="ECO:0000313" key="8">
    <source>
        <dbReference type="Proteomes" id="UP000037178"/>
    </source>
</evidence>
<evidence type="ECO:0000256" key="3">
    <source>
        <dbReference type="ARBA" id="ARBA00023125"/>
    </source>
</evidence>
<organism evidence="7 8">
    <name type="scientific">Candidatus Rhodobacter oscarellae</name>
    <dbReference type="NCBI Taxonomy" id="1675527"/>
    <lineage>
        <taxon>Bacteria</taxon>
        <taxon>Pseudomonadati</taxon>
        <taxon>Pseudomonadota</taxon>
        <taxon>Alphaproteobacteria</taxon>
        <taxon>Rhodobacterales</taxon>
        <taxon>Rhodobacter group</taxon>
        <taxon>Rhodobacter</taxon>
    </lineage>
</organism>
<dbReference type="AlphaFoldDB" id="A0A0J9E298"/>
<dbReference type="GO" id="GO:0032993">
    <property type="term" value="C:protein-DNA complex"/>
    <property type="evidence" value="ECO:0007669"/>
    <property type="project" value="TreeGrafter"/>
</dbReference>
<reference evidence="7 8" key="1">
    <citation type="submission" date="2015-06" db="EMBL/GenBank/DDBJ databases">
        <title>Draft genome sequence of an Alphaproteobacteria species associated to the Mediterranean sponge Oscarella lobularis.</title>
        <authorList>
            <person name="Jourda C."/>
            <person name="Santini S."/>
            <person name="Claverie J.-M."/>
        </authorList>
    </citation>
    <scope>NUCLEOTIDE SEQUENCE [LARGE SCALE GENOMIC DNA]</scope>
    <source>
        <strain evidence="7">IGS</strain>
    </source>
</reference>
<keyword evidence="8" id="KW-1185">Reference proteome</keyword>
<comment type="caution">
    <text evidence="7">The sequence shown here is derived from an EMBL/GenBank/DDBJ whole genome shotgun (WGS) entry which is preliminary data.</text>
</comment>
<dbReference type="InterPro" id="IPR036390">
    <property type="entry name" value="WH_DNA-bd_sf"/>
</dbReference>
<name>A0A0J9E298_9RHOB</name>
<evidence type="ECO:0000256" key="1">
    <source>
        <dbReference type="ARBA" id="ARBA00009437"/>
    </source>
</evidence>
<dbReference type="GO" id="GO:0003677">
    <property type="term" value="F:DNA binding"/>
    <property type="evidence" value="ECO:0007669"/>
    <property type="project" value="UniProtKB-KW"/>
</dbReference>
<dbReference type="CDD" id="cd08411">
    <property type="entry name" value="PBP2_OxyR"/>
    <property type="match status" value="1"/>
</dbReference>
<dbReference type="GO" id="GO:0003700">
    <property type="term" value="F:DNA-binding transcription factor activity"/>
    <property type="evidence" value="ECO:0007669"/>
    <property type="project" value="InterPro"/>
</dbReference>
<keyword evidence="4" id="KW-0010">Activator</keyword>
<dbReference type="Gene3D" id="1.10.10.10">
    <property type="entry name" value="Winged helix-like DNA-binding domain superfamily/Winged helix DNA-binding domain"/>
    <property type="match status" value="1"/>
</dbReference>
<dbReference type="EMBL" id="LFTY01000002">
    <property type="protein sequence ID" value="KMW56855.1"/>
    <property type="molecule type" value="Genomic_DNA"/>
</dbReference>
<dbReference type="FunFam" id="1.10.10.10:FF:000001">
    <property type="entry name" value="LysR family transcriptional regulator"/>
    <property type="match status" value="1"/>
</dbReference>
<dbReference type="SUPFAM" id="SSF46785">
    <property type="entry name" value="Winged helix' DNA-binding domain"/>
    <property type="match status" value="1"/>
</dbReference>
<sequence>MALTLKQLTYFVALAEARSFGVAAAKVHISQPALSLQIKELELNLGTLLVERLPRDIRLTRAGQTLLERARAVLSDLRDLEHAVRLQQGLTGRLSLGVIPTVAPYLLPQALSRIRARDLTLDIRIREAQTAVLVEALAAGQLDAAVMSLPLERGGLVAEPLFEDRFVLAGSETRLSRFAGGAPRPKEVPQDHLLLLDEGHCLADQALEVCGLNARPGPMDMGASSLATLTGLVAQGFGLTLLPEIALTAETAAAPQLCLRRFAGPEPARTLALVRRETSEAAWVSDLAALLREAGEDLISHARGAGRL</sequence>
<evidence type="ECO:0000256" key="4">
    <source>
        <dbReference type="ARBA" id="ARBA00023159"/>
    </source>
</evidence>
<evidence type="ECO:0000259" key="6">
    <source>
        <dbReference type="PROSITE" id="PS50931"/>
    </source>
</evidence>
<evidence type="ECO:0000313" key="7">
    <source>
        <dbReference type="EMBL" id="KMW56855.1"/>
    </source>
</evidence>
<evidence type="ECO:0000256" key="5">
    <source>
        <dbReference type="ARBA" id="ARBA00023163"/>
    </source>
</evidence>
<gene>
    <name evidence="7" type="ORF">AIOL_001812</name>
</gene>
<dbReference type="PANTHER" id="PTHR30346">
    <property type="entry name" value="TRANSCRIPTIONAL DUAL REGULATOR HCAR-RELATED"/>
    <property type="match status" value="1"/>
</dbReference>
<proteinExistence type="inferred from homology"/>
<dbReference type="OrthoDB" id="9775392at2"/>
<dbReference type="Pfam" id="PF03466">
    <property type="entry name" value="LysR_substrate"/>
    <property type="match status" value="1"/>
</dbReference>
<keyword evidence="3" id="KW-0238">DNA-binding</keyword>